<dbReference type="InterPro" id="IPR016181">
    <property type="entry name" value="Acyl_CoA_acyltransferase"/>
</dbReference>
<name>A0A316TMQ6_9BACT</name>
<keyword evidence="1" id="KW-0808">Transferase</keyword>
<dbReference type="GO" id="GO:0016740">
    <property type="term" value="F:transferase activity"/>
    <property type="evidence" value="ECO:0007669"/>
    <property type="project" value="UniProtKB-KW"/>
</dbReference>
<comment type="caution">
    <text evidence="1">The sequence shown here is derived from an EMBL/GenBank/DDBJ whole genome shotgun (WGS) entry which is preliminary data.</text>
</comment>
<organism evidence="1 2">
    <name type="scientific">Rhodohalobacter mucosus</name>
    <dbReference type="NCBI Taxonomy" id="2079485"/>
    <lineage>
        <taxon>Bacteria</taxon>
        <taxon>Pseudomonadati</taxon>
        <taxon>Balneolota</taxon>
        <taxon>Balneolia</taxon>
        <taxon>Balneolales</taxon>
        <taxon>Balneolaceae</taxon>
        <taxon>Rhodohalobacter</taxon>
    </lineage>
</organism>
<evidence type="ECO:0000313" key="1">
    <source>
        <dbReference type="EMBL" id="PWN05068.1"/>
    </source>
</evidence>
<dbReference type="Proteomes" id="UP000245533">
    <property type="component" value="Unassembled WGS sequence"/>
</dbReference>
<dbReference type="SUPFAM" id="SSF55729">
    <property type="entry name" value="Acyl-CoA N-acyltransferases (Nat)"/>
    <property type="match status" value="1"/>
</dbReference>
<proteinExistence type="predicted"/>
<dbReference type="RefSeq" id="WP_109648144.1">
    <property type="nucleotide sequence ID" value="NZ_QGGB01000012.1"/>
</dbReference>
<dbReference type="OrthoDB" id="187903at2"/>
<sequence length="196" mass="23172">MSLSIKTISGKEIEPYLEDLAHLRIGVFREFPYLYDGSMQYEEAYLRTYTESGDSVAVLVFEKDTLVGASTGVPMSDESEEFRRPFEQNGYNTNAIFYCAESVLKKEYRGRGLYHTFFSERERHAQKLNQFKLISFCTVLRPADHPLRPENYTPLDTVWRKFGYQERSELRTEYSWKDVDEDSESVKKMVFWMKRI</sequence>
<protein>
    <submittedName>
        <fullName evidence="1">GNAT family N-acetyltransferase</fullName>
    </submittedName>
</protein>
<evidence type="ECO:0000313" key="2">
    <source>
        <dbReference type="Proteomes" id="UP000245533"/>
    </source>
</evidence>
<reference evidence="1 2" key="1">
    <citation type="submission" date="2018-05" db="EMBL/GenBank/DDBJ databases">
        <title>Rhodohalobacter halophilus gen. nov., sp. nov., a moderately halophilic member of the family Balneolaceae.</title>
        <authorList>
            <person name="Liu Z.-W."/>
        </authorList>
    </citation>
    <scope>NUCLEOTIDE SEQUENCE [LARGE SCALE GENOMIC DNA]</scope>
    <source>
        <strain evidence="1 2">8A47</strain>
    </source>
</reference>
<gene>
    <name evidence="1" type="ORF">DDZ15_16045</name>
</gene>
<accession>A0A316TMQ6</accession>
<dbReference type="AlphaFoldDB" id="A0A316TMQ6"/>
<dbReference type="EMBL" id="QGGB01000012">
    <property type="protein sequence ID" value="PWN05068.1"/>
    <property type="molecule type" value="Genomic_DNA"/>
</dbReference>
<dbReference type="Gene3D" id="3.40.630.30">
    <property type="match status" value="1"/>
</dbReference>
<keyword evidence="2" id="KW-1185">Reference proteome</keyword>